<dbReference type="Proteomes" id="UP001212997">
    <property type="component" value="Unassembled WGS sequence"/>
</dbReference>
<evidence type="ECO:0000313" key="2">
    <source>
        <dbReference type="Proteomes" id="UP001212997"/>
    </source>
</evidence>
<gene>
    <name evidence="1" type="ORF">NLI96_g4449</name>
</gene>
<dbReference type="EMBL" id="JANAWD010000130">
    <property type="protein sequence ID" value="KAJ3486166.1"/>
    <property type="molecule type" value="Genomic_DNA"/>
</dbReference>
<name>A0AAD5YJX6_9APHY</name>
<dbReference type="Gene3D" id="3.80.10.10">
    <property type="entry name" value="Ribonuclease Inhibitor"/>
    <property type="match status" value="1"/>
</dbReference>
<reference evidence="1" key="1">
    <citation type="submission" date="2022-07" db="EMBL/GenBank/DDBJ databases">
        <title>Genome Sequence of Physisporinus lineatus.</title>
        <authorList>
            <person name="Buettner E."/>
        </authorList>
    </citation>
    <scope>NUCLEOTIDE SEQUENCE</scope>
    <source>
        <strain evidence="1">VT162</strain>
    </source>
</reference>
<evidence type="ECO:0000313" key="1">
    <source>
        <dbReference type="EMBL" id="KAJ3486166.1"/>
    </source>
</evidence>
<dbReference type="AlphaFoldDB" id="A0AAD5YJX6"/>
<dbReference type="SUPFAM" id="SSF52047">
    <property type="entry name" value="RNI-like"/>
    <property type="match status" value="1"/>
</dbReference>
<accession>A0AAD5YJX6</accession>
<keyword evidence="2" id="KW-1185">Reference proteome</keyword>
<sequence>MTTPGADSNIGSNIIVGSQPAIEEVTATPVALEPKLPLDLIPHVVDHLSGMLPVLKACALASLSFFQASRPHLHSGFTIKLNPDRASRLENVVARLQFYIANPPPDNTTQFESLFLQLGPFPNVKKLTLNYIDFSEGTRLFAHIAHNFPSVRSLAIGPRGETKFTDLEQVTSLVHSFPLLRNIDLDQIKLHRGDKDVEASITEKTTRHAILVLDSLRLSGPRTCGLDQKGVRRLLGIEPGMEDQLVVERLSIHQRTEREKVQDAIDLFGSSLRHLTLDTYPRKRFLSKCHRLETLRVRTAFYEFDLGWLLELPSPHLKKLILDSNRMEGNTIVKDLRLSRLDTVLEEREGKVEEVLILIDSRHRMISLFRDIKAKVLKAMPKTPEKGIIRFEYRDVVPVLV</sequence>
<protein>
    <submittedName>
        <fullName evidence="1">Uncharacterized protein</fullName>
    </submittedName>
</protein>
<organism evidence="1 2">
    <name type="scientific">Meripilus lineatus</name>
    <dbReference type="NCBI Taxonomy" id="2056292"/>
    <lineage>
        <taxon>Eukaryota</taxon>
        <taxon>Fungi</taxon>
        <taxon>Dikarya</taxon>
        <taxon>Basidiomycota</taxon>
        <taxon>Agaricomycotina</taxon>
        <taxon>Agaricomycetes</taxon>
        <taxon>Polyporales</taxon>
        <taxon>Meripilaceae</taxon>
        <taxon>Meripilus</taxon>
    </lineage>
</organism>
<comment type="caution">
    <text evidence="1">The sequence shown here is derived from an EMBL/GenBank/DDBJ whole genome shotgun (WGS) entry which is preliminary data.</text>
</comment>
<proteinExistence type="predicted"/>
<dbReference type="InterPro" id="IPR032675">
    <property type="entry name" value="LRR_dom_sf"/>
</dbReference>